<gene>
    <name evidence="2" type="ORF">MO867_14725</name>
</gene>
<accession>A0A9X2EPS9</accession>
<dbReference type="SUPFAM" id="SSF88713">
    <property type="entry name" value="Glycoside hydrolase/deacetylase"/>
    <property type="match status" value="1"/>
</dbReference>
<dbReference type="PROSITE" id="PS51677">
    <property type="entry name" value="NODB"/>
    <property type="match status" value="1"/>
</dbReference>
<name>A0A9X2EPS9_9GAMM</name>
<dbReference type="InterPro" id="IPR011330">
    <property type="entry name" value="Glyco_hydro/deAcase_b/a-brl"/>
</dbReference>
<dbReference type="PANTHER" id="PTHR10587:SF125">
    <property type="entry name" value="POLYSACCHARIDE DEACETYLASE YHEN-RELATED"/>
    <property type="match status" value="1"/>
</dbReference>
<evidence type="ECO:0000313" key="3">
    <source>
        <dbReference type="Proteomes" id="UP001139028"/>
    </source>
</evidence>
<dbReference type="Pfam" id="PF01522">
    <property type="entry name" value="Polysacc_deac_1"/>
    <property type="match status" value="1"/>
</dbReference>
<dbReference type="PANTHER" id="PTHR10587">
    <property type="entry name" value="GLYCOSYL TRANSFERASE-RELATED"/>
    <property type="match status" value="1"/>
</dbReference>
<evidence type="ECO:0000313" key="2">
    <source>
        <dbReference type="EMBL" id="MCO1335591.1"/>
    </source>
</evidence>
<protein>
    <submittedName>
        <fullName evidence="2">Polysaccharide deacetylase family protein</fullName>
    </submittedName>
</protein>
<organism evidence="2 3">
    <name type="scientific">Microbulbifer okhotskensis</name>
    <dbReference type="NCBI Taxonomy" id="2926617"/>
    <lineage>
        <taxon>Bacteria</taxon>
        <taxon>Pseudomonadati</taxon>
        <taxon>Pseudomonadota</taxon>
        <taxon>Gammaproteobacteria</taxon>
        <taxon>Cellvibrionales</taxon>
        <taxon>Microbulbiferaceae</taxon>
        <taxon>Microbulbifer</taxon>
    </lineage>
</organism>
<dbReference type="Gene3D" id="3.20.20.370">
    <property type="entry name" value="Glycoside hydrolase/deacetylase"/>
    <property type="match status" value="1"/>
</dbReference>
<dbReference type="AlphaFoldDB" id="A0A9X2EPS9"/>
<keyword evidence="3" id="KW-1185">Reference proteome</keyword>
<proteinExistence type="predicted"/>
<dbReference type="InterPro" id="IPR050248">
    <property type="entry name" value="Polysacc_deacetylase_ArnD"/>
</dbReference>
<dbReference type="InterPro" id="IPR002509">
    <property type="entry name" value="NODB_dom"/>
</dbReference>
<feature type="domain" description="NodB homology" evidence="1">
    <location>
        <begin position="27"/>
        <end position="208"/>
    </location>
</feature>
<dbReference type="RefSeq" id="WP_252470453.1">
    <property type="nucleotide sequence ID" value="NZ_JALBWM010000070.1"/>
</dbReference>
<dbReference type="GO" id="GO:0005975">
    <property type="term" value="P:carbohydrate metabolic process"/>
    <property type="evidence" value="ECO:0007669"/>
    <property type="project" value="InterPro"/>
</dbReference>
<comment type="caution">
    <text evidence="2">The sequence shown here is derived from an EMBL/GenBank/DDBJ whole genome shotgun (WGS) entry which is preliminary data.</text>
</comment>
<dbReference type="Proteomes" id="UP001139028">
    <property type="component" value="Unassembled WGS sequence"/>
</dbReference>
<sequence length="216" mass="24197">MKIIITVVCTWLSIFPVYTQATQASGKQIALIFDEGPVPGKTESLLKQLESLQITATFFPIGREMEKFPDQTQAIIAAGHQLGNHSYSHMDLAQMSLSSAKEEIKKTCRLLQRHGYIDKPMFLPPFGRISEELGTLLQDQNFKIAHWDLDPSQHLQQGDIQAAADYLSKNAKHGSVVLLHPMYDQYHQVIEALPLINAQLKAAGFHFVTLEQLTAD</sequence>
<dbReference type="EMBL" id="JALBWM010000070">
    <property type="protein sequence ID" value="MCO1335591.1"/>
    <property type="molecule type" value="Genomic_DNA"/>
</dbReference>
<reference evidence="2" key="1">
    <citation type="journal article" date="2022" name="Arch. Microbiol.">
        <title>Microbulbifer okhotskensis sp. nov., isolated from a deep bottom sediment of the Okhotsk Sea.</title>
        <authorList>
            <person name="Romanenko L."/>
            <person name="Kurilenko V."/>
            <person name="Otstavnykh N."/>
            <person name="Velansky P."/>
            <person name="Isaeva M."/>
            <person name="Mikhailov V."/>
        </authorList>
    </citation>
    <scope>NUCLEOTIDE SEQUENCE</scope>
    <source>
        <strain evidence="2">OS29</strain>
    </source>
</reference>
<evidence type="ECO:0000259" key="1">
    <source>
        <dbReference type="PROSITE" id="PS51677"/>
    </source>
</evidence>
<dbReference type="GO" id="GO:0016810">
    <property type="term" value="F:hydrolase activity, acting on carbon-nitrogen (but not peptide) bonds"/>
    <property type="evidence" value="ECO:0007669"/>
    <property type="project" value="InterPro"/>
</dbReference>